<gene>
    <name evidence="4" type="ORF">N0F65_005358</name>
</gene>
<evidence type="ECO:0000256" key="1">
    <source>
        <dbReference type="ARBA" id="ARBA00023235"/>
    </source>
</evidence>
<keyword evidence="2" id="KW-0028">Amino-acid biosynthesis</keyword>
<dbReference type="GO" id="GO:0005737">
    <property type="term" value="C:cytoplasm"/>
    <property type="evidence" value="ECO:0007669"/>
    <property type="project" value="UniProtKB-SubCell"/>
</dbReference>
<feature type="site" description="Transition state stabilizer" evidence="2">
    <location>
        <position position="181"/>
    </location>
</feature>
<comment type="pathway">
    <text evidence="2">Amino-acid biosynthesis; L-methionine biosynthesis via salvage pathway; L-methionine from S-methyl-5-thio-alpha-D-ribose 1-phosphate: step 1/6.</text>
</comment>
<name>A0AAV2YHY3_9STRA</name>
<dbReference type="SUPFAM" id="SSF100950">
    <property type="entry name" value="NagB/RpiA/CoA transferase-like"/>
    <property type="match status" value="1"/>
</dbReference>
<dbReference type="Proteomes" id="UP001146120">
    <property type="component" value="Unassembled WGS sequence"/>
</dbReference>
<dbReference type="InterPro" id="IPR042529">
    <property type="entry name" value="IF_2B-like_C"/>
</dbReference>
<dbReference type="GO" id="GO:0019509">
    <property type="term" value="P:L-methionine salvage from methylthioadenosine"/>
    <property type="evidence" value="ECO:0007669"/>
    <property type="project" value="UniProtKB-UniRule"/>
</dbReference>
<dbReference type="FunFam" id="1.20.120.420:FF:000003">
    <property type="entry name" value="Methylthioribose-1-phosphate isomerase"/>
    <property type="match status" value="1"/>
</dbReference>
<dbReference type="Gene3D" id="3.40.50.10470">
    <property type="entry name" value="Translation initiation factor eif-2b, domain 2"/>
    <property type="match status" value="1"/>
</dbReference>
<dbReference type="PANTHER" id="PTHR43475:SF1">
    <property type="entry name" value="METHYLTHIORIBOSE-1-PHOSPHATE ISOMERASE"/>
    <property type="match status" value="1"/>
</dbReference>
<dbReference type="NCBIfam" id="TIGR00524">
    <property type="entry name" value="eIF-2B_rel"/>
    <property type="match status" value="1"/>
</dbReference>
<evidence type="ECO:0000313" key="4">
    <source>
        <dbReference type="EMBL" id="DAZ94595.1"/>
    </source>
</evidence>
<dbReference type="Pfam" id="PF01008">
    <property type="entry name" value="IF-2B"/>
    <property type="match status" value="1"/>
</dbReference>
<dbReference type="HAMAP" id="MF_01678">
    <property type="entry name" value="Salvage_MtnA"/>
    <property type="match status" value="1"/>
</dbReference>
<evidence type="ECO:0000313" key="5">
    <source>
        <dbReference type="Proteomes" id="UP001146120"/>
    </source>
</evidence>
<comment type="catalytic activity">
    <reaction evidence="2">
        <text>5-(methylsulfanyl)-alpha-D-ribose 1-phosphate = 5-(methylsulfanyl)-D-ribulose 1-phosphate</text>
        <dbReference type="Rhea" id="RHEA:19989"/>
        <dbReference type="ChEBI" id="CHEBI:58533"/>
        <dbReference type="ChEBI" id="CHEBI:58548"/>
        <dbReference type="EC" id="5.3.1.23"/>
    </reaction>
</comment>
<dbReference type="GO" id="GO:0005634">
    <property type="term" value="C:nucleus"/>
    <property type="evidence" value="ECO:0007669"/>
    <property type="project" value="UniProtKB-SubCell"/>
</dbReference>
<dbReference type="InterPro" id="IPR011559">
    <property type="entry name" value="Initiation_fac_2B_a/b/d"/>
</dbReference>
<dbReference type="PANTHER" id="PTHR43475">
    <property type="entry name" value="METHYLTHIORIBOSE-1-PHOSPHATE ISOMERASE"/>
    <property type="match status" value="1"/>
</dbReference>
<dbReference type="GO" id="GO:0046523">
    <property type="term" value="F:S-methyl-5-thioribose-1-phosphate isomerase activity"/>
    <property type="evidence" value="ECO:0007669"/>
    <property type="project" value="UniProtKB-UniRule"/>
</dbReference>
<keyword evidence="2" id="KW-0963">Cytoplasm</keyword>
<dbReference type="NCBIfam" id="TIGR00512">
    <property type="entry name" value="salvage_mtnA"/>
    <property type="match status" value="1"/>
</dbReference>
<organism evidence="4 5">
    <name type="scientific">Lagenidium giganteum</name>
    <dbReference type="NCBI Taxonomy" id="4803"/>
    <lineage>
        <taxon>Eukaryota</taxon>
        <taxon>Sar</taxon>
        <taxon>Stramenopiles</taxon>
        <taxon>Oomycota</taxon>
        <taxon>Peronosporomycetes</taxon>
        <taxon>Pythiales</taxon>
        <taxon>Pythiaceae</taxon>
    </lineage>
</organism>
<dbReference type="InterPro" id="IPR005251">
    <property type="entry name" value="IF-M1Pi"/>
</dbReference>
<feature type="compositionally biased region" description="Low complexity" evidence="3">
    <location>
        <begin position="1"/>
        <end position="10"/>
    </location>
</feature>
<feature type="region of interest" description="Disordered" evidence="3">
    <location>
        <begin position="1"/>
        <end position="24"/>
    </location>
</feature>
<reference evidence="4" key="2">
    <citation type="journal article" date="2023" name="Microbiol Resour">
        <title>Decontamination and Annotation of the Draft Genome Sequence of the Oomycete Lagenidium giganteum ARSEF 373.</title>
        <authorList>
            <person name="Morgan W.R."/>
            <person name="Tartar A."/>
        </authorList>
    </citation>
    <scope>NUCLEOTIDE SEQUENCE</scope>
    <source>
        <strain evidence="4">ARSEF 373</strain>
    </source>
</reference>
<dbReference type="NCBIfam" id="NF004326">
    <property type="entry name" value="PRK05720.1"/>
    <property type="match status" value="1"/>
</dbReference>
<feature type="active site" description="Proton donor" evidence="2">
    <location>
        <position position="261"/>
    </location>
</feature>
<dbReference type="InterPro" id="IPR000649">
    <property type="entry name" value="IF-2B-related"/>
</dbReference>
<keyword evidence="2" id="KW-0486">Methionine biosynthesis</keyword>
<reference evidence="4" key="1">
    <citation type="submission" date="2022-11" db="EMBL/GenBank/DDBJ databases">
        <authorList>
            <person name="Morgan W.R."/>
            <person name="Tartar A."/>
        </authorList>
    </citation>
    <scope>NUCLEOTIDE SEQUENCE</scope>
    <source>
        <strain evidence="4">ARSEF 373</strain>
    </source>
</reference>
<dbReference type="AlphaFoldDB" id="A0AAV2YHY3"/>
<dbReference type="Gene3D" id="1.20.120.420">
    <property type="entry name" value="translation initiation factor eif-2b, domain 1"/>
    <property type="match status" value="1"/>
</dbReference>
<proteinExistence type="inferred from homology"/>
<evidence type="ECO:0000256" key="2">
    <source>
        <dbReference type="HAMAP-Rule" id="MF_03119"/>
    </source>
</evidence>
<comment type="subcellular location">
    <subcellularLocation>
        <location evidence="2">Cytoplasm</location>
    </subcellularLocation>
    <subcellularLocation>
        <location evidence="2">Nucleus</location>
    </subcellularLocation>
</comment>
<evidence type="ECO:0000256" key="3">
    <source>
        <dbReference type="SAM" id="MobiDB-lite"/>
    </source>
</evidence>
<dbReference type="FunFam" id="3.40.50.10470:FF:000006">
    <property type="entry name" value="Methylthioribose-1-phosphate isomerase"/>
    <property type="match status" value="1"/>
</dbReference>
<keyword evidence="1 2" id="KW-0413">Isomerase</keyword>
<dbReference type="EC" id="5.3.1.23" evidence="2"/>
<comment type="function">
    <text evidence="2">Catalyzes the interconversion of methylthioribose-1-phosphate (MTR-1-P) into methylthioribulose-1-phosphate (MTRu-1-P).</text>
</comment>
<accession>A0AAV2YHY3</accession>
<keyword evidence="5" id="KW-1185">Reference proteome</keyword>
<comment type="caution">
    <text evidence="4">The sequence shown here is derived from an EMBL/GenBank/DDBJ whole genome shotgun (WGS) entry which is preliminary data.</text>
</comment>
<protein>
    <recommendedName>
        <fullName evidence="2">Methylthioribose-1-phosphate isomerase</fullName>
        <shortName evidence="2">M1Pi</shortName>
        <shortName evidence="2">MTR-1-P isomerase</shortName>
        <ecNumber evidence="2">5.3.1.23</ecNumber>
    </recommendedName>
    <alternativeName>
        <fullName evidence="2">S-methyl-5-thioribose-1-phosphate isomerase</fullName>
    </alternativeName>
    <alternativeName>
        <fullName evidence="2">Translation initiation factor eIF-2B subunit alpha/beta/delta-like protein</fullName>
    </alternativeName>
</protein>
<sequence>MAPTTTTTTPAPAPAPAPATRTRSVEWKDGGLQLIDQRLLPTKFELIRCETVEQVKQAIHDMAVRGAPAIGAAGAFGIAMAAQAVDISDKTTQDDVLDAVKKAKEIIDSARPTAVNLAWATDKVVQDLIHHASQGLSVKDLPQRALDAAQALAEDDVDINRRLSQFGAEIVKPGANILHHCNTGALATVDIGTAIGVIYECHQQGKNIHVWVDETRPRLQGARLSAWELMREGVPMHLIADNAAGYLMLAGKVDVVLFGADRVAANGDVVNKIGTYKLGVVAKENKIPVYACVPTSTIDLEFKEGLSIPIEERSAEEVTCVRGVRIAPENCPVFNPAFDVTPHQYLTGIITEEGICYPPFTESLAKAKTAAEQRMQAKLQGRP</sequence>
<comment type="similarity">
    <text evidence="2">Belongs to the eIF-2B alpha/beta/delta subunits family. MtnA subfamily.</text>
</comment>
<keyword evidence="2" id="KW-0539">Nucleus</keyword>
<dbReference type="InterPro" id="IPR027363">
    <property type="entry name" value="M1Pi_N"/>
</dbReference>
<dbReference type="InterPro" id="IPR037171">
    <property type="entry name" value="NagB/RpiA_transferase-like"/>
</dbReference>
<dbReference type="EMBL" id="DAKRPA010000242">
    <property type="protein sequence ID" value="DAZ94595.1"/>
    <property type="molecule type" value="Genomic_DNA"/>
</dbReference>